<protein>
    <submittedName>
        <fullName evidence="2">Uncharacterized protein</fullName>
    </submittedName>
</protein>
<evidence type="ECO:0000313" key="3">
    <source>
        <dbReference type="Proteomes" id="UP001627284"/>
    </source>
</evidence>
<feature type="signal peptide" evidence="1">
    <location>
        <begin position="1"/>
        <end position="15"/>
    </location>
</feature>
<evidence type="ECO:0000313" key="2">
    <source>
        <dbReference type="EMBL" id="KAL3333003.1"/>
    </source>
</evidence>
<keyword evidence="3" id="KW-1185">Reference proteome</keyword>
<feature type="non-terminal residue" evidence="2">
    <location>
        <position position="1"/>
    </location>
</feature>
<gene>
    <name evidence="2" type="ORF">AABB24_033190</name>
</gene>
<dbReference type="Proteomes" id="UP001627284">
    <property type="component" value="Unassembled WGS sequence"/>
</dbReference>
<evidence type="ECO:0000256" key="1">
    <source>
        <dbReference type="SAM" id="SignalP"/>
    </source>
</evidence>
<accession>A0ABD2RM85</accession>
<dbReference type="EMBL" id="JBJKTR010000019">
    <property type="protein sequence ID" value="KAL3333003.1"/>
    <property type="molecule type" value="Genomic_DNA"/>
</dbReference>
<comment type="caution">
    <text evidence="2">The sequence shown here is derived from an EMBL/GenBank/DDBJ whole genome shotgun (WGS) entry which is preliminary data.</text>
</comment>
<dbReference type="AlphaFoldDB" id="A0ABD2RM85"/>
<sequence>INDLIFLFLPPSLLQLHLHICEFIVISMENGTTTTRKIWNFKETEKLVSAPNLTVRIILDKLTSCLSTADTRPVIPLCLADPSAFPCFRTTPIAEDAIVDAVGSAKFNCYSPTVGILPARRS</sequence>
<proteinExistence type="predicted"/>
<name>A0ABD2RM85_9SOLN</name>
<feature type="chain" id="PRO_5044829131" evidence="1">
    <location>
        <begin position="16"/>
        <end position="122"/>
    </location>
</feature>
<dbReference type="PANTHER" id="PTHR45744">
    <property type="entry name" value="TYROSINE AMINOTRANSFERASE"/>
    <property type="match status" value="1"/>
</dbReference>
<dbReference type="PANTHER" id="PTHR45744:SF11">
    <property type="entry name" value="TYROSINE AMINOTRANSFERASE"/>
    <property type="match status" value="1"/>
</dbReference>
<reference evidence="2 3" key="1">
    <citation type="submission" date="2024-05" db="EMBL/GenBank/DDBJ databases">
        <title>De novo assembly of an allotetraploid wild potato.</title>
        <authorList>
            <person name="Hosaka A.J."/>
        </authorList>
    </citation>
    <scope>NUCLEOTIDE SEQUENCE [LARGE SCALE GENOMIC DNA]</scope>
    <source>
        <tissue evidence="2">Young leaves</tissue>
    </source>
</reference>
<keyword evidence="1" id="KW-0732">Signal</keyword>
<organism evidence="2 3">
    <name type="scientific">Solanum stoloniferum</name>
    <dbReference type="NCBI Taxonomy" id="62892"/>
    <lineage>
        <taxon>Eukaryota</taxon>
        <taxon>Viridiplantae</taxon>
        <taxon>Streptophyta</taxon>
        <taxon>Embryophyta</taxon>
        <taxon>Tracheophyta</taxon>
        <taxon>Spermatophyta</taxon>
        <taxon>Magnoliopsida</taxon>
        <taxon>eudicotyledons</taxon>
        <taxon>Gunneridae</taxon>
        <taxon>Pentapetalae</taxon>
        <taxon>asterids</taxon>
        <taxon>lamiids</taxon>
        <taxon>Solanales</taxon>
        <taxon>Solanaceae</taxon>
        <taxon>Solanoideae</taxon>
        <taxon>Solaneae</taxon>
        <taxon>Solanum</taxon>
    </lineage>
</organism>